<dbReference type="AlphaFoldDB" id="A0A9X5I7Q9"/>
<sequence>MAEIRDLALQAIKTGYLTLEAEEKLRYLMSHHYGQEDFLAFMRLQEAAMQGRVRQESRERLKRKHLSVAIASRT</sequence>
<keyword evidence="2" id="KW-1185">Reference proteome</keyword>
<dbReference type="EMBL" id="JTJC03000017">
    <property type="protein sequence ID" value="NHC38281.1"/>
    <property type="molecule type" value="Genomic_DNA"/>
</dbReference>
<evidence type="ECO:0000313" key="1">
    <source>
        <dbReference type="EMBL" id="NHC38281.1"/>
    </source>
</evidence>
<name>A0A9X5I7Q9_9CYAN</name>
<dbReference type="Proteomes" id="UP000031532">
    <property type="component" value="Unassembled WGS sequence"/>
</dbReference>
<organism evidence="1 2">
    <name type="scientific">Scytonema millei VB511283</name>
    <dbReference type="NCBI Taxonomy" id="1245923"/>
    <lineage>
        <taxon>Bacteria</taxon>
        <taxon>Bacillati</taxon>
        <taxon>Cyanobacteriota</taxon>
        <taxon>Cyanophyceae</taxon>
        <taxon>Nostocales</taxon>
        <taxon>Scytonemataceae</taxon>
        <taxon>Scytonema</taxon>
    </lineage>
</organism>
<dbReference type="OrthoDB" id="466921at2"/>
<accession>A0A9X5I7Q9</accession>
<protein>
    <submittedName>
        <fullName evidence="1">Uncharacterized protein</fullName>
    </submittedName>
</protein>
<comment type="caution">
    <text evidence="1">The sequence shown here is derived from an EMBL/GenBank/DDBJ whole genome shotgun (WGS) entry which is preliminary data.</text>
</comment>
<evidence type="ECO:0000313" key="2">
    <source>
        <dbReference type="Proteomes" id="UP000031532"/>
    </source>
</evidence>
<reference evidence="1 2" key="1">
    <citation type="journal article" date="2015" name="Genome Announc.">
        <title>Draft Genome Sequence of the Terrestrial Cyanobacterium Scytonema millei VB511283, Isolated from Eastern India.</title>
        <authorList>
            <person name="Sen D."/>
            <person name="Chandrababunaidu M.M."/>
            <person name="Singh D."/>
            <person name="Sanghi N."/>
            <person name="Ghorai A."/>
            <person name="Mishra G.P."/>
            <person name="Madduluri M."/>
            <person name="Adhikary S.P."/>
            <person name="Tripathy S."/>
        </authorList>
    </citation>
    <scope>NUCLEOTIDE SEQUENCE [LARGE SCALE GENOMIC DNA]</scope>
    <source>
        <strain evidence="1 2">VB511283</strain>
    </source>
</reference>
<proteinExistence type="predicted"/>
<gene>
    <name evidence="1" type="ORF">QH73_0027275</name>
</gene>